<keyword evidence="5" id="KW-0411">Iron-sulfur</keyword>
<keyword evidence="6" id="KW-0472">Membrane</keyword>
<keyword evidence="8" id="KW-1185">Reference proteome</keyword>
<organism evidence="7 8">
    <name type="scientific">Nonomuraea deserti</name>
    <dbReference type="NCBI Taxonomy" id="1848322"/>
    <lineage>
        <taxon>Bacteria</taxon>
        <taxon>Bacillati</taxon>
        <taxon>Actinomycetota</taxon>
        <taxon>Actinomycetes</taxon>
        <taxon>Streptosporangiales</taxon>
        <taxon>Streptosporangiaceae</taxon>
        <taxon>Nonomuraea</taxon>
    </lineage>
</organism>
<dbReference type="Pfam" id="PF12831">
    <property type="entry name" value="FAD_oxidored"/>
    <property type="match status" value="1"/>
</dbReference>
<gene>
    <name evidence="7" type="ORF">E1292_08140</name>
</gene>
<accession>A0A4R4VXS1</accession>
<dbReference type="Gene3D" id="3.50.50.60">
    <property type="entry name" value="FAD/NAD(P)-binding domain"/>
    <property type="match status" value="1"/>
</dbReference>
<comment type="caution">
    <text evidence="7">The sequence shown here is derived from an EMBL/GenBank/DDBJ whole genome shotgun (WGS) entry which is preliminary data.</text>
</comment>
<dbReference type="PANTHER" id="PTHR43498:SF1">
    <property type="entry name" value="COB--COM HETERODISULFIDE REDUCTASE IRON-SULFUR SUBUNIT A"/>
    <property type="match status" value="1"/>
</dbReference>
<keyword evidence="4" id="KW-0408">Iron</keyword>
<keyword evidence="6" id="KW-0812">Transmembrane</keyword>
<evidence type="ECO:0000256" key="6">
    <source>
        <dbReference type="SAM" id="Phobius"/>
    </source>
</evidence>
<dbReference type="SUPFAM" id="SSF51905">
    <property type="entry name" value="FAD/NAD(P)-binding domain"/>
    <property type="match status" value="1"/>
</dbReference>
<reference evidence="7 8" key="1">
    <citation type="submission" date="2019-03" db="EMBL/GenBank/DDBJ databases">
        <title>Draft genome sequences of novel Actinobacteria.</title>
        <authorList>
            <person name="Sahin N."/>
            <person name="Ay H."/>
            <person name="Saygin H."/>
        </authorList>
    </citation>
    <scope>NUCLEOTIDE SEQUENCE [LARGE SCALE GENOMIC DNA]</scope>
    <source>
        <strain evidence="7 8">KC310</strain>
    </source>
</reference>
<name>A0A4R4VXS1_9ACTN</name>
<feature type="transmembrane region" description="Helical" evidence="6">
    <location>
        <begin position="45"/>
        <end position="65"/>
    </location>
</feature>
<dbReference type="Proteomes" id="UP000295258">
    <property type="component" value="Unassembled WGS sequence"/>
</dbReference>
<dbReference type="EMBL" id="SMKO01000013">
    <property type="protein sequence ID" value="TDD10251.1"/>
    <property type="molecule type" value="Genomic_DNA"/>
</dbReference>
<evidence type="ECO:0000256" key="5">
    <source>
        <dbReference type="ARBA" id="ARBA00023014"/>
    </source>
</evidence>
<evidence type="ECO:0000313" key="8">
    <source>
        <dbReference type="Proteomes" id="UP000295258"/>
    </source>
</evidence>
<dbReference type="GO" id="GO:0016491">
    <property type="term" value="F:oxidoreductase activity"/>
    <property type="evidence" value="ECO:0007669"/>
    <property type="project" value="UniProtKB-KW"/>
</dbReference>
<proteinExistence type="predicted"/>
<dbReference type="GO" id="GO:0051539">
    <property type="term" value="F:4 iron, 4 sulfur cluster binding"/>
    <property type="evidence" value="ECO:0007669"/>
    <property type="project" value="UniProtKB-KW"/>
</dbReference>
<sequence length="448" mass="47234">MVTKNATAARTAEADVVVAGGGPAGVCAAIAAARSGARTTLLERAAFLGGTATGAMMASFMGFYWRDTRVTGGIGYEITRRLVDAGGATDFLDYTMGEAAGNPFVQRTFPFDPEVLKFVLDDMVCEAGVDVWLHTQAVDPIVTDGRAGGVIAQGVMDRTAISAPVTVDTGGNGALARGAGADFQNGSDDRHDLQPMTLMARLSKVDVARFRALPRAEKQRLSKHGMATGELAQRILSLVSSPSGDDAFILMTRVSGWDGADERDLTRAEMEGRRQLRGVLGFLRREVPGFERCGLTATAPWIGVRETWRIVGDHVLEAEDVLEGRQFPDAIAQGGGPLDIHHPRGGGLTLTEPSTPFSTPYRCLLPRGVENMLVAGRCASATGEAMGALRHMGSAMALGQAAGTAAALAAAQGIPPRKVDPEELRRVLRTQDAIIDNPVTTGRPAVAQ</sequence>
<keyword evidence="3" id="KW-0560">Oxidoreductase</keyword>
<protein>
    <submittedName>
        <fullName evidence="7">FAD-dependent oxidoreductase</fullName>
    </submittedName>
</protein>
<keyword evidence="2" id="KW-0479">Metal-binding</keyword>
<dbReference type="PANTHER" id="PTHR43498">
    <property type="entry name" value="FERREDOXIN:COB-COM HETERODISULFIDE REDUCTASE SUBUNIT A"/>
    <property type="match status" value="1"/>
</dbReference>
<evidence type="ECO:0000256" key="3">
    <source>
        <dbReference type="ARBA" id="ARBA00023002"/>
    </source>
</evidence>
<dbReference type="GO" id="GO:0046872">
    <property type="term" value="F:metal ion binding"/>
    <property type="evidence" value="ECO:0007669"/>
    <property type="project" value="UniProtKB-KW"/>
</dbReference>
<keyword evidence="1" id="KW-0004">4Fe-4S</keyword>
<dbReference type="RefSeq" id="WP_132593640.1">
    <property type="nucleotide sequence ID" value="NZ_SMKO01000013.1"/>
</dbReference>
<keyword evidence="6" id="KW-1133">Transmembrane helix</keyword>
<dbReference type="InterPro" id="IPR039650">
    <property type="entry name" value="HdrA-like"/>
</dbReference>
<dbReference type="AlphaFoldDB" id="A0A4R4VXS1"/>
<evidence type="ECO:0000313" key="7">
    <source>
        <dbReference type="EMBL" id="TDD10251.1"/>
    </source>
</evidence>
<evidence type="ECO:0000256" key="2">
    <source>
        <dbReference type="ARBA" id="ARBA00022723"/>
    </source>
</evidence>
<dbReference type="InterPro" id="IPR036188">
    <property type="entry name" value="FAD/NAD-bd_sf"/>
</dbReference>
<evidence type="ECO:0000256" key="4">
    <source>
        <dbReference type="ARBA" id="ARBA00023004"/>
    </source>
</evidence>
<evidence type="ECO:0000256" key="1">
    <source>
        <dbReference type="ARBA" id="ARBA00022485"/>
    </source>
</evidence>